<dbReference type="Proteomes" id="UP000887576">
    <property type="component" value="Unplaced"/>
</dbReference>
<reference evidence="2" key="1">
    <citation type="submission" date="2022-11" db="UniProtKB">
        <authorList>
            <consortium name="WormBaseParasite"/>
        </authorList>
    </citation>
    <scope>IDENTIFICATION</scope>
</reference>
<protein>
    <submittedName>
        <fullName evidence="2">Uncharacterized protein</fullName>
    </submittedName>
</protein>
<proteinExistence type="predicted"/>
<evidence type="ECO:0000313" key="2">
    <source>
        <dbReference type="WBParaSite" id="JU765_v2.g3131.t1"/>
    </source>
</evidence>
<accession>A0AC34R3U3</accession>
<sequence length="550" mass="59524">MKSFLLDPFLSLLFPVDIQPTLFSVYTEQDYVYRRQSNVSGISNFITSVVQGRSTYSVIVRPLKYFVDQNVVALATADLAVNTIIFAGNSLAADDVQTVQSYASTLTANGNTLTVVLMDPSIDQTNYRQVIGLNIVVWSNPATTITAIRAVMNCGPLPSTTTGMTTSTATSPPIPMCKSYIPFSFDVATDLTAAQFAELKTFLVNPFLEQLFPLDVQPAVFSTYDTTNQGYARPNNVSNIVNNVQNATQSTATTSDFIQPLQYFVDENVADLGYSNGLPVNTIIFAGSPLTGVDDANFFAPTLTTNGDTLTVVLVNPNVDQTNYRQVPGLNIVVWSDPATTLVAIKNVMNCGYPPSTTSSTTASAVVPVSVCKSYIPFSFDVATDLTASEYANLKNFLIDPFLEQLFPVDVQPAVFSSYSNVNNGYRRQNNVSSVIQIVQSTAQRFSITSNFNKPLQYFVDENVADLGSANGLPVNTIIFAGSPLTDVASANFSAPLLTSNGNTLTVVLMDPNIDQTNYRQVTGLNIVVWSDPTTTIAAIRDVMNCEPLP</sequence>
<name>A0AC34R3U3_9BILA</name>
<organism evidence="1 2">
    <name type="scientific">Panagrolaimus sp. JU765</name>
    <dbReference type="NCBI Taxonomy" id="591449"/>
    <lineage>
        <taxon>Eukaryota</taxon>
        <taxon>Metazoa</taxon>
        <taxon>Ecdysozoa</taxon>
        <taxon>Nematoda</taxon>
        <taxon>Chromadorea</taxon>
        <taxon>Rhabditida</taxon>
        <taxon>Tylenchina</taxon>
        <taxon>Panagrolaimomorpha</taxon>
        <taxon>Panagrolaimoidea</taxon>
        <taxon>Panagrolaimidae</taxon>
        <taxon>Panagrolaimus</taxon>
    </lineage>
</organism>
<dbReference type="WBParaSite" id="JU765_v2.g3131.t1">
    <property type="protein sequence ID" value="JU765_v2.g3131.t1"/>
    <property type="gene ID" value="JU765_v2.g3131"/>
</dbReference>
<evidence type="ECO:0000313" key="1">
    <source>
        <dbReference type="Proteomes" id="UP000887576"/>
    </source>
</evidence>